<keyword evidence="3" id="KW-0862">Zinc</keyword>
<dbReference type="SMART" id="SM00906">
    <property type="entry name" value="Fungal_trans"/>
    <property type="match status" value="1"/>
</dbReference>
<feature type="domain" description="Xylanolytic transcriptional activator regulatory" evidence="9">
    <location>
        <begin position="326"/>
        <end position="401"/>
    </location>
</feature>
<dbReference type="GO" id="GO:0045944">
    <property type="term" value="P:positive regulation of transcription by RNA polymerase II"/>
    <property type="evidence" value="ECO:0007669"/>
    <property type="project" value="TreeGrafter"/>
</dbReference>
<keyword evidence="4" id="KW-0805">Transcription regulation</keyword>
<dbReference type="InterPro" id="IPR007219">
    <property type="entry name" value="XnlR_reg_dom"/>
</dbReference>
<dbReference type="PANTHER" id="PTHR47782:SF1">
    <property type="entry name" value="PYRIMIDINE PATHWAY REGULATORY PROTEIN 1"/>
    <property type="match status" value="1"/>
</dbReference>
<keyword evidence="7" id="KW-0539">Nucleus</keyword>
<evidence type="ECO:0000256" key="2">
    <source>
        <dbReference type="ARBA" id="ARBA00022723"/>
    </source>
</evidence>
<feature type="coiled-coil region" evidence="8">
    <location>
        <begin position="69"/>
        <end position="96"/>
    </location>
</feature>
<dbReference type="GO" id="GO:0005634">
    <property type="term" value="C:nucleus"/>
    <property type="evidence" value="ECO:0007669"/>
    <property type="project" value="UniProtKB-SubCell"/>
</dbReference>
<evidence type="ECO:0000313" key="11">
    <source>
        <dbReference type="Proteomes" id="UP000660729"/>
    </source>
</evidence>
<keyword evidence="6" id="KW-0804">Transcription</keyword>
<dbReference type="Proteomes" id="UP000660729">
    <property type="component" value="Unassembled WGS sequence"/>
</dbReference>
<evidence type="ECO:0000256" key="4">
    <source>
        <dbReference type="ARBA" id="ARBA00023015"/>
    </source>
</evidence>
<evidence type="ECO:0000256" key="6">
    <source>
        <dbReference type="ARBA" id="ARBA00023163"/>
    </source>
</evidence>
<evidence type="ECO:0000256" key="5">
    <source>
        <dbReference type="ARBA" id="ARBA00023125"/>
    </source>
</evidence>
<dbReference type="InterPro" id="IPR052202">
    <property type="entry name" value="Yeast_MetPath_Reg"/>
</dbReference>
<dbReference type="Pfam" id="PF04082">
    <property type="entry name" value="Fungal_trans"/>
    <property type="match status" value="1"/>
</dbReference>
<proteinExistence type="predicted"/>
<dbReference type="OrthoDB" id="2399539at2759"/>
<comment type="subcellular location">
    <subcellularLocation>
        <location evidence="1">Nucleus</location>
    </subcellularLocation>
</comment>
<dbReference type="GO" id="GO:0000981">
    <property type="term" value="F:DNA-binding transcription factor activity, RNA polymerase II-specific"/>
    <property type="evidence" value="ECO:0007669"/>
    <property type="project" value="TreeGrafter"/>
</dbReference>
<dbReference type="CDD" id="cd12148">
    <property type="entry name" value="fungal_TF_MHR"/>
    <property type="match status" value="1"/>
</dbReference>
<keyword evidence="5" id="KW-0238">DNA-binding</keyword>
<sequence length="702" mass="78682">MIHGISTLRPTTGERIHCLPEVPISAHFMGWLEANRSQMSAQKAEILLAWAAILPQVTDVCSKIPRNYTSILEAQNEELRQELRALRASIQLGSHEANSASVVPTSMPIPESVSASTETSVVNNSNSSHLQDLVNNLTTAANKPSQQQRFLGRSSGITLAKLVMAAVRADKLPTDIFSQQRVSYDASETTSTKDNESSLPPRHAADHLVEVYFQYRTPHLPIINRCQVQSALDGAYSYLNDGRTLDRAVESDVFTTYMVLAIALCDLPNPINPSSRSRPSESEGCFISAIQWVEKVISYSKSDLETLRAILLLAQYIALTPSRGSLWHLTGFALRLCIDIGLHWETEIQTAETDPDLLQERRRLWYATYQFDRVLSITLGRPFGINDDSSRVPLPSPWMKSRRTIGRSKDDDVHNQRCHNHMFMLSKLESEIRHVQQNQASAPRLATPKTHYSAWLLDIQSRLQEWYDTVPQVDKAHTNSIFAQRAYWDYLYNNATLLLFRPNSTVSHFPAEALSILFEASCKLIASIKLLQREGKCESLWKTVHHLFMAGVGVIYGLWHSKEIRDQSPLSNSISTLQSCASTLSAMAETFPGASGCRDVFDALSAAAVEFLVTQGTEDVRRNRDDFEKQVGQLLHKLQPTRNDAVWNEHMIDRFNLSTMLSVDGFAFGEMLSSAVQWPELQDMDFDELGPSMLTGIDVAAS</sequence>
<evidence type="ECO:0000256" key="7">
    <source>
        <dbReference type="ARBA" id="ARBA00023242"/>
    </source>
</evidence>
<comment type="caution">
    <text evidence="10">The sequence shown here is derived from an EMBL/GenBank/DDBJ whole genome shotgun (WGS) entry which is preliminary data.</text>
</comment>
<evidence type="ECO:0000256" key="3">
    <source>
        <dbReference type="ARBA" id="ARBA00022833"/>
    </source>
</evidence>
<keyword evidence="11" id="KW-1185">Reference proteome</keyword>
<keyword evidence="8" id="KW-0175">Coiled coil</keyword>
<organism evidence="10 11">
    <name type="scientific">Pseudocercospora fuligena</name>
    <dbReference type="NCBI Taxonomy" id="685502"/>
    <lineage>
        <taxon>Eukaryota</taxon>
        <taxon>Fungi</taxon>
        <taxon>Dikarya</taxon>
        <taxon>Ascomycota</taxon>
        <taxon>Pezizomycotina</taxon>
        <taxon>Dothideomycetes</taxon>
        <taxon>Dothideomycetidae</taxon>
        <taxon>Mycosphaerellales</taxon>
        <taxon>Mycosphaerellaceae</taxon>
        <taxon>Pseudocercospora</taxon>
    </lineage>
</organism>
<keyword evidence="2" id="KW-0479">Metal-binding</keyword>
<dbReference type="GO" id="GO:0043565">
    <property type="term" value="F:sequence-specific DNA binding"/>
    <property type="evidence" value="ECO:0007669"/>
    <property type="project" value="TreeGrafter"/>
</dbReference>
<gene>
    <name evidence="10" type="ORF">HII31_12000</name>
</gene>
<dbReference type="PANTHER" id="PTHR47782">
    <property type="entry name" value="ZN(II)2CYS6 TRANSCRIPTION FACTOR (EUROFUNG)-RELATED"/>
    <property type="match status" value="1"/>
</dbReference>
<dbReference type="AlphaFoldDB" id="A0A8H6R935"/>
<reference evidence="10" key="1">
    <citation type="submission" date="2020-04" db="EMBL/GenBank/DDBJ databases">
        <title>Draft genome resource of the tomato pathogen Pseudocercospora fuligena.</title>
        <authorList>
            <person name="Zaccaron A."/>
        </authorList>
    </citation>
    <scope>NUCLEOTIDE SEQUENCE</scope>
    <source>
        <strain evidence="10">PF001</strain>
    </source>
</reference>
<evidence type="ECO:0000313" key="10">
    <source>
        <dbReference type="EMBL" id="KAF7186768.1"/>
    </source>
</evidence>
<protein>
    <submittedName>
        <fullName evidence="10">Positive regulator of purine utilization</fullName>
    </submittedName>
</protein>
<dbReference type="GO" id="GO:0008270">
    <property type="term" value="F:zinc ion binding"/>
    <property type="evidence" value="ECO:0007669"/>
    <property type="project" value="InterPro"/>
</dbReference>
<evidence type="ECO:0000259" key="9">
    <source>
        <dbReference type="SMART" id="SM00906"/>
    </source>
</evidence>
<accession>A0A8H6R935</accession>
<dbReference type="EMBL" id="JABCIY010000248">
    <property type="protein sequence ID" value="KAF7186768.1"/>
    <property type="molecule type" value="Genomic_DNA"/>
</dbReference>
<name>A0A8H6R935_9PEZI</name>
<evidence type="ECO:0000256" key="1">
    <source>
        <dbReference type="ARBA" id="ARBA00004123"/>
    </source>
</evidence>
<dbReference type="GO" id="GO:0006351">
    <property type="term" value="P:DNA-templated transcription"/>
    <property type="evidence" value="ECO:0007669"/>
    <property type="project" value="InterPro"/>
</dbReference>
<evidence type="ECO:0000256" key="8">
    <source>
        <dbReference type="SAM" id="Coils"/>
    </source>
</evidence>